<dbReference type="OrthoDB" id="95193at2759"/>
<dbReference type="RefSeq" id="XP_008899121.1">
    <property type="nucleotide sequence ID" value="XM_008900873.1"/>
</dbReference>
<dbReference type="GeneID" id="20176761"/>
<dbReference type="EMBL" id="KI669570">
    <property type="protein sequence ID" value="ETN15586.1"/>
    <property type="molecule type" value="Genomic_DNA"/>
</dbReference>
<sequence>MPFYMTDHRALLEALQVLNPGIRVPSAHKLANQLLDSSYDKYINRLTTSLAGRVVTLETDAWTDINGMSVINYMAVSENLFFFLESNYTGEQSHNTPFLAADVKRVLLKYRGIKFGGVITDSTTANKAMWEEL</sequence>
<protein>
    <recommendedName>
        <fullName evidence="1">DUF659 domain-containing protein</fullName>
    </recommendedName>
</protein>
<dbReference type="Proteomes" id="UP000018817">
    <property type="component" value="Unassembled WGS sequence"/>
</dbReference>
<name>W2QRJ8_PHYN3</name>
<reference evidence="3" key="1">
    <citation type="submission" date="2011-12" db="EMBL/GenBank/DDBJ databases">
        <authorList>
            <consortium name="The Broad Institute Genome Sequencing Platform"/>
            <person name="Russ C."/>
            <person name="Tyler B."/>
            <person name="Panabieres F."/>
            <person name="Shan W."/>
            <person name="Tripathy S."/>
            <person name="Grunwald N."/>
            <person name="Machado M."/>
            <person name="Young S.K."/>
            <person name="Zeng Q."/>
            <person name="Gargeya S."/>
            <person name="Fitzgerald M."/>
            <person name="Haas B."/>
            <person name="Abouelleil A."/>
            <person name="Alvarado L."/>
            <person name="Arachchi H.M."/>
            <person name="Berlin A."/>
            <person name="Chapman S.B."/>
            <person name="Gearin G."/>
            <person name="Goldberg J."/>
            <person name="Griggs A."/>
            <person name="Gujja S."/>
            <person name="Hansen M."/>
            <person name="Heiman D."/>
            <person name="Howarth C."/>
            <person name="Larimer J."/>
            <person name="Lui A."/>
            <person name="MacDonald P.J.P."/>
            <person name="McCowen C."/>
            <person name="Montmayeur A."/>
            <person name="Murphy C."/>
            <person name="Neiman D."/>
            <person name="Pearson M."/>
            <person name="Priest M."/>
            <person name="Roberts A."/>
            <person name="Saif S."/>
            <person name="Shea T."/>
            <person name="Sisk P."/>
            <person name="Stolte C."/>
            <person name="Sykes S."/>
            <person name="Wortman J."/>
            <person name="Nusbaum C."/>
            <person name="Birren B."/>
        </authorList>
    </citation>
    <scope>NUCLEOTIDE SEQUENCE [LARGE SCALE GENOMIC DNA]</scope>
    <source>
        <strain evidence="3">INRA-310</strain>
    </source>
</reference>
<feature type="domain" description="DUF659" evidence="1">
    <location>
        <begin position="25"/>
        <end position="129"/>
    </location>
</feature>
<accession>W2QRJ8</accession>
<dbReference type="OMA" id="ANKAMWE"/>
<proteinExistence type="predicted"/>
<dbReference type="AlphaFoldDB" id="W2QRJ8"/>
<dbReference type="Pfam" id="PF04937">
    <property type="entry name" value="DUF659"/>
    <property type="match status" value="1"/>
</dbReference>
<organism evidence="2 3">
    <name type="scientific">Phytophthora nicotianae (strain INRA-310)</name>
    <name type="common">Phytophthora parasitica</name>
    <dbReference type="NCBI Taxonomy" id="761204"/>
    <lineage>
        <taxon>Eukaryota</taxon>
        <taxon>Sar</taxon>
        <taxon>Stramenopiles</taxon>
        <taxon>Oomycota</taxon>
        <taxon>Peronosporomycetes</taxon>
        <taxon>Peronosporales</taxon>
        <taxon>Peronosporaceae</taxon>
        <taxon>Phytophthora</taxon>
    </lineage>
</organism>
<evidence type="ECO:0000313" key="2">
    <source>
        <dbReference type="EMBL" id="ETN15586.1"/>
    </source>
</evidence>
<gene>
    <name evidence="2" type="ORF">PPTG_06830</name>
</gene>
<evidence type="ECO:0000259" key="1">
    <source>
        <dbReference type="Pfam" id="PF04937"/>
    </source>
</evidence>
<dbReference type="InterPro" id="IPR007021">
    <property type="entry name" value="DUF659"/>
</dbReference>
<evidence type="ECO:0000313" key="3">
    <source>
        <dbReference type="Proteomes" id="UP000018817"/>
    </source>
</evidence>
<dbReference type="VEuPathDB" id="FungiDB:PPTG_06830"/>
<reference evidence="2 3" key="2">
    <citation type="submission" date="2013-11" db="EMBL/GenBank/DDBJ databases">
        <title>The Genome Sequence of Phytophthora parasitica INRA-310.</title>
        <authorList>
            <consortium name="The Broad Institute Genomics Platform"/>
            <person name="Russ C."/>
            <person name="Tyler B."/>
            <person name="Panabieres F."/>
            <person name="Shan W."/>
            <person name="Tripathy S."/>
            <person name="Grunwald N."/>
            <person name="Machado M."/>
            <person name="Johnson C.S."/>
            <person name="Arredondo F."/>
            <person name="Hong C."/>
            <person name="Coffey M."/>
            <person name="Young S.K."/>
            <person name="Zeng Q."/>
            <person name="Gargeya S."/>
            <person name="Fitzgerald M."/>
            <person name="Abouelleil A."/>
            <person name="Alvarado L."/>
            <person name="Chapman S.B."/>
            <person name="Gainer-Dewar J."/>
            <person name="Goldberg J."/>
            <person name="Griggs A."/>
            <person name="Gujja S."/>
            <person name="Hansen M."/>
            <person name="Howarth C."/>
            <person name="Imamovic A."/>
            <person name="Ireland A."/>
            <person name="Larimer J."/>
            <person name="McCowan C."/>
            <person name="Murphy C."/>
            <person name="Pearson M."/>
            <person name="Poon T.W."/>
            <person name="Priest M."/>
            <person name="Roberts A."/>
            <person name="Saif S."/>
            <person name="Shea T."/>
            <person name="Sykes S."/>
            <person name="Wortman J."/>
            <person name="Nusbaum C."/>
            <person name="Birren B."/>
        </authorList>
    </citation>
    <scope>NUCLEOTIDE SEQUENCE [LARGE SCALE GENOMIC DNA]</scope>
    <source>
        <strain evidence="2 3">INRA-310</strain>
    </source>
</reference>